<dbReference type="InterPro" id="IPR024624">
    <property type="entry name" value="Pyridox_Oxase_Alr4036_FMN-bd"/>
</dbReference>
<dbReference type="InterPro" id="IPR012349">
    <property type="entry name" value="Split_barrel_FMN-bd"/>
</dbReference>
<feature type="domain" description="Pyridoxamine 5'-phosphate oxidase Alr4036 family FMN-binding" evidence="1">
    <location>
        <begin position="7"/>
        <end position="110"/>
    </location>
</feature>
<dbReference type="Gene3D" id="2.30.110.10">
    <property type="entry name" value="Electron Transport, Fmn-binding Protein, Chain A"/>
    <property type="match status" value="1"/>
</dbReference>
<dbReference type="OMA" id="DHELFTA"/>
<dbReference type="VEuPathDB" id="FungiDB:HMPREF1544_07545"/>
<dbReference type="PANTHER" id="PTHR28243:SF1">
    <property type="entry name" value="PYRIDOXAMINE 5'-PHOSPHATE OXIDASE ALR4036 FAMILY FMN-BINDING DOMAIN-CONTAINING PROTEIN"/>
    <property type="match status" value="1"/>
</dbReference>
<evidence type="ECO:0000313" key="3">
    <source>
        <dbReference type="Proteomes" id="UP000014254"/>
    </source>
</evidence>
<dbReference type="EMBL" id="KE124007">
    <property type="protein sequence ID" value="EPB85638.1"/>
    <property type="molecule type" value="Genomic_DNA"/>
</dbReference>
<protein>
    <recommendedName>
        <fullName evidence="1">Pyridoxamine 5'-phosphate oxidase Alr4036 family FMN-binding domain-containing protein</fullName>
    </recommendedName>
</protein>
<evidence type="ECO:0000313" key="2">
    <source>
        <dbReference type="EMBL" id="EPB85638.1"/>
    </source>
</evidence>
<dbReference type="InParanoid" id="S2JSF2"/>
<keyword evidence="3" id="KW-1185">Reference proteome</keyword>
<gene>
    <name evidence="2" type="ORF">HMPREF1544_07545</name>
</gene>
<dbReference type="eggNOG" id="ENOG502S535">
    <property type="taxonomic scope" value="Eukaryota"/>
</dbReference>
<dbReference type="Proteomes" id="UP000014254">
    <property type="component" value="Unassembled WGS sequence"/>
</dbReference>
<evidence type="ECO:0000259" key="1">
    <source>
        <dbReference type="Pfam" id="PF12766"/>
    </source>
</evidence>
<dbReference type="AlphaFoldDB" id="S2JSF2"/>
<accession>S2JSF2</accession>
<dbReference type="STRING" id="1220926.S2JSF2"/>
<dbReference type="SUPFAM" id="SSF50475">
    <property type="entry name" value="FMN-binding split barrel"/>
    <property type="match status" value="1"/>
</dbReference>
<dbReference type="OrthoDB" id="434253at2759"/>
<organism evidence="2 3">
    <name type="scientific">Mucor circinelloides f. circinelloides (strain 1006PhL)</name>
    <name type="common">Mucormycosis agent</name>
    <name type="synonym">Calyptromyces circinelloides</name>
    <dbReference type="NCBI Taxonomy" id="1220926"/>
    <lineage>
        <taxon>Eukaryota</taxon>
        <taxon>Fungi</taxon>
        <taxon>Fungi incertae sedis</taxon>
        <taxon>Mucoromycota</taxon>
        <taxon>Mucoromycotina</taxon>
        <taxon>Mucoromycetes</taxon>
        <taxon>Mucorales</taxon>
        <taxon>Mucorineae</taxon>
        <taxon>Mucoraceae</taxon>
        <taxon>Mucor</taxon>
    </lineage>
</organism>
<name>S2JSF2_MUCC1</name>
<reference evidence="3" key="1">
    <citation type="submission" date="2013-05" db="EMBL/GenBank/DDBJ databases">
        <title>The Genome sequence of Mucor circinelloides f. circinelloides 1006PhL.</title>
        <authorList>
            <consortium name="The Broad Institute Genomics Platform"/>
            <person name="Cuomo C."/>
            <person name="Earl A."/>
            <person name="Findley K."/>
            <person name="Lee S.C."/>
            <person name="Walker B."/>
            <person name="Young S."/>
            <person name="Zeng Q."/>
            <person name="Gargeya S."/>
            <person name="Fitzgerald M."/>
            <person name="Haas B."/>
            <person name="Abouelleil A."/>
            <person name="Allen A.W."/>
            <person name="Alvarado L."/>
            <person name="Arachchi H.M."/>
            <person name="Berlin A.M."/>
            <person name="Chapman S.B."/>
            <person name="Gainer-Dewar J."/>
            <person name="Goldberg J."/>
            <person name="Griggs A."/>
            <person name="Gujja S."/>
            <person name="Hansen M."/>
            <person name="Howarth C."/>
            <person name="Imamovic A."/>
            <person name="Ireland A."/>
            <person name="Larimer J."/>
            <person name="McCowan C."/>
            <person name="Murphy C."/>
            <person name="Pearson M."/>
            <person name="Poon T.W."/>
            <person name="Priest M."/>
            <person name="Roberts A."/>
            <person name="Saif S."/>
            <person name="Shea T."/>
            <person name="Sisk P."/>
            <person name="Sykes S."/>
            <person name="Wortman J."/>
            <person name="Nusbaum C."/>
            <person name="Birren B."/>
        </authorList>
    </citation>
    <scope>NUCLEOTIDE SEQUENCE [LARGE SCALE GENOMIC DNA]</scope>
    <source>
        <strain evidence="3">1006PhL</strain>
    </source>
</reference>
<dbReference type="GO" id="GO:0010181">
    <property type="term" value="F:FMN binding"/>
    <property type="evidence" value="ECO:0007669"/>
    <property type="project" value="InterPro"/>
</dbReference>
<proteinExistence type="predicted"/>
<dbReference type="PANTHER" id="PTHR28243">
    <property type="entry name" value="AGL049CP"/>
    <property type="match status" value="1"/>
</dbReference>
<dbReference type="Pfam" id="PF12766">
    <property type="entry name" value="Pyridox_oxase_2"/>
    <property type="match status" value="1"/>
</dbReference>
<sequence>MSTAMKPTWKKFLQSSLQENIAKIGTAATYASIATVKKDNTPAVRTVVMRGFVAEHHTEETGWESDLLVVITDKTSDKVDEIRRNPHTEINWYMNGTMEQFRIGGTIAIIERDFDQSTLDHLNSSMTMNQSLHDMDSHKSLALQSFAKQQQQQQGQHLNWQAERLRQFIHFGASMRANMVHSKQVKELEIKDIDSTSGWYQNNEVQGLLDEAYENFVLLVIKVNSVRHWSPSTGAKSML</sequence>